<protein>
    <submittedName>
        <fullName evidence="1">Uncharacterized protein</fullName>
    </submittedName>
</protein>
<comment type="caution">
    <text evidence="1">The sequence shown here is derived from an EMBL/GenBank/DDBJ whole genome shotgun (WGS) entry which is preliminary data.</text>
</comment>
<evidence type="ECO:0000313" key="2">
    <source>
        <dbReference type="Proteomes" id="UP000228755"/>
    </source>
</evidence>
<dbReference type="AlphaFoldDB" id="A0A2M9HP58"/>
<accession>A0A2M9HP58</accession>
<organism evidence="1 2">
    <name type="scientific">Bifidobacterium scaligerum</name>
    <dbReference type="NCBI Taxonomy" id="2052656"/>
    <lineage>
        <taxon>Bacteria</taxon>
        <taxon>Bacillati</taxon>
        <taxon>Actinomycetota</taxon>
        <taxon>Actinomycetes</taxon>
        <taxon>Bifidobacteriales</taxon>
        <taxon>Bifidobacteriaceae</taxon>
        <taxon>Bifidobacterium</taxon>
    </lineage>
</organism>
<dbReference type="InterPro" id="IPR013321">
    <property type="entry name" value="Arc_rbn_hlx_hlx"/>
</dbReference>
<sequence length="78" mass="8755">MEKAIIKSRVNESLKKQAQIIAIETDTNLSRIVEKALAMYVKRYYDAKSAPSLKKTTDAVQTVIREQSAQLPAFKGLD</sequence>
<name>A0A2M9HP58_9BIFI</name>
<evidence type="ECO:0000313" key="1">
    <source>
        <dbReference type="EMBL" id="PJM78551.1"/>
    </source>
</evidence>
<keyword evidence="2" id="KW-1185">Reference proteome</keyword>
<dbReference type="EMBL" id="PGLQ01000007">
    <property type="protein sequence ID" value="PJM78551.1"/>
    <property type="molecule type" value="Genomic_DNA"/>
</dbReference>
<dbReference type="Gene3D" id="1.10.1220.10">
    <property type="entry name" value="Met repressor-like"/>
    <property type="match status" value="1"/>
</dbReference>
<dbReference type="GO" id="GO:0006355">
    <property type="term" value="P:regulation of DNA-templated transcription"/>
    <property type="evidence" value="ECO:0007669"/>
    <property type="project" value="InterPro"/>
</dbReference>
<proteinExistence type="predicted"/>
<dbReference type="Proteomes" id="UP000228755">
    <property type="component" value="Unassembled WGS sequence"/>
</dbReference>
<gene>
    <name evidence="1" type="ORF">CUU80_08890</name>
</gene>
<reference evidence="1 2" key="1">
    <citation type="submission" date="2017-11" db="EMBL/GenBank/DDBJ databases">
        <title>Draft genome sequences of strains TRE 1, TRE D, TRE H and TRI 7, isolated from tamarins, belonging to four potential novel Bifidobacterium species.</title>
        <authorList>
            <person name="Mattarelli P."/>
            <person name="Modesto M."/>
            <person name="Bonetti A."/>
            <person name="Puglisi E."/>
            <person name="Morelli L."/>
        </authorList>
    </citation>
    <scope>NUCLEOTIDE SEQUENCE [LARGE SCALE GENOMIC DNA]</scope>
    <source>
        <strain evidence="2">TRED</strain>
    </source>
</reference>